<keyword evidence="4 8" id="KW-0812">Transmembrane</keyword>
<reference evidence="10 11" key="1">
    <citation type="submission" date="2019-03" db="EMBL/GenBank/DDBJ databases">
        <authorList>
            <person name="Che Y."/>
            <person name="Zhou L."/>
        </authorList>
    </citation>
    <scope>NUCLEOTIDE SEQUENCE [LARGE SCALE GENOMIC DNA]</scope>
    <source>
        <strain evidence="10 11">AIFJ1607</strain>
    </source>
</reference>
<dbReference type="CDD" id="cd06259">
    <property type="entry name" value="YdcF-like"/>
    <property type="match status" value="1"/>
</dbReference>
<evidence type="ECO:0000256" key="2">
    <source>
        <dbReference type="ARBA" id="ARBA00022475"/>
    </source>
</evidence>
<evidence type="ECO:0000313" key="11">
    <source>
        <dbReference type="Proteomes" id="UP000294444"/>
    </source>
</evidence>
<dbReference type="RefSeq" id="WP_162857264.1">
    <property type="nucleotide sequence ID" value="NZ_CP038145.1"/>
</dbReference>
<feature type="transmembrane region" description="Helical" evidence="8">
    <location>
        <begin position="31"/>
        <end position="53"/>
    </location>
</feature>
<evidence type="ECO:0000256" key="1">
    <source>
        <dbReference type="ARBA" id="ARBA00004377"/>
    </source>
</evidence>
<proteinExistence type="predicted"/>
<dbReference type="Proteomes" id="UP000294444">
    <property type="component" value="Chromosome"/>
</dbReference>
<comment type="subcellular location">
    <subcellularLocation>
        <location evidence="1">Cell inner membrane</location>
        <topology evidence="1">Single-pass membrane protein</topology>
    </subcellularLocation>
</comment>
<organism evidence="10 11">
    <name type="scientific">Actinobacillus indolicus</name>
    <dbReference type="NCBI Taxonomy" id="51049"/>
    <lineage>
        <taxon>Bacteria</taxon>
        <taxon>Pseudomonadati</taxon>
        <taxon>Pseudomonadota</taxon>
        <taxon>Gammaproteobacteria</taxon>
        <taxon>Pasteurellales</taxon>
        <taxon>Pasteurellaceae</taxon>
        <taxon>Actinobacillus</taxon>
    </lineage>
</organism>
<dbReference type="AlphaFoldDB" id="A0A4P7CLH6"/>
<dbReference type="EMBL" id="CP038145">
    <property type="protein sequence ID" value="QBQ64442.1"/>
    <property type="molecule type" value="Genomic_DNA"/>
</dbReference>
<evidence type="ECO:0000259" key="9">
    <source>
        <dbReference type="Pfam" id="PF02698"/>
    </source>
</evidence>
<protein>
    <recommendedName>
        <fullName evidence="9">DUF218 domain-containing protein</fullName>
    </recommendedName>
</protein>
<keyword evidence="2" id="KW-1003">Cell membrane</keyword>
<evidence type="ECO:0000256" key="4">
    <source>
        <dbReference type="ARBA" id="ARBA00022692"/>
    </source>
</evidence>
<keyword evidence="6 8" id="KW-0472">Membrane</keyword>
<dbReference type="GO" id="GO:0005886">
    <property type="term" value="C:plasma membrane"/>
    <property type="evidence" value="ECO:0007669"/>
    <property type="project" value="UniProtKB-SubCell"/>
</dbReference>
<gene>
    <name evidence="10" type="ORF">EXH44_09520</name>
</gene>
<comment type="function">
    <text evidence="7">Participates in the barrier function of the cell envelope.</text>
</comment>
<dbReference type="InterPro" id="IPR003848">
    <property type="entry name" value="DUF218"/>
</dbReference>
<keyword evidence="11" id="KW-1185">Reference proteome</keyword>
<evidence type="ECO:0000256" key="3">
    <source>
        <dbReference type="ARBA" id="ARBA00022519"/>
    </source>
</evidence>
<feature type="domain" description="DUF218" evidence="9">
    <location>
        <begin position="69"/>
        <end position="191"/>
    </location>
</feature>
<accession>A0A4P7CLH6</accession>
<evidence type="ECO:0000256" key="7">
    <source>
        <dbReference type="ARBA" id="ARBA00037355"/>
    </source>
</evidence>
<keyword evidence="3" id="KW-0997">Cell inner membrane</keyword>
<keyword evidence="5 8" id="KW-1133">Transmembrane helix</keyword>
<evidence type="ECO:0000256" key="5">
    <source>
        <dbReference type="ARBA" id="ARBA00022989"/>
    </source>
</evidence>
<evidence type="ECO:0000256" key="6">
    <source>
        <dbReference type="ARBA" id="ARBA00023136"/>
    </source>
</evidence>
<evidence type="ECO:0000313" key="10">
    <source>
        <dbReference type="EMBL" id="QBQ64442.1"/>
    </source>
</evidence>
<dbReference type="PANTHER" id="PTHR30336:SF0">
    <property type="entry name" value="PROTEIN SANA"/>
    <property type="match status" value="1"/>
</dbReference>
<dbReference type="Pfam" id="PF02698">
    <property type="entry name" value="DUF218"/>
    <property type="match status" value="1"/>
</dbReference>
<dbReference type="KEGG" id="aio:EXH44_09520"/>
<evidence type="ECO:0000256" key="8">
    <source>
        <dbReference type="SAM" id="Phobius"/>
    </source>
</evidence>
<dbReference type="InterPro" id="IPR051599">
    <property type="entry name" value="Cell_Envelope_Assoc"/>
</dbReference>
<sequence length="232" mass="26762">MEELQVSQQTNEKGSFLKKLSKGLSRLVRPIFRLFVVIFILMLAIDFGTGYWVKDQIYTDAEKIPKREYAVVLGTAKFYLSGAPNLYYKYRLEAAKSLFLSNKVHYLLMSGDNKTAYYNEPKMMTTDMRRMGIPLQNIKQDYAGYNTLDSIIRADKVFRLNAFTIISQQFHCERALLIAKFKNIDAICFAAKYPEGHYKVRIREFFARTAMAVRLLFGADASTLEPSQIIQP</sequence>
<dbReference type="PANTHER" id="PTHR30336">
    <property type="entry name" value="INNER MEMBRANE PROTEIN, PROBABLE PERMEASE"/>
    <property type="match status" value="1"/>
</dbReference>
<name>A0A4P7CLH6_9PAST</name>